<keyword evidence="3" id="KW-1185">Reference proteome</keyword>
<evidence type="ECO:0000313" key="2">
    <source>
        <dbReference type="EMBL" id="MFF9884325.1"/>
    </source>
</evidence>
<proteinExistence type="predicted"/>
<reference evidence="2 3" key="1">
    <citation type="submission" date="2024-10" db="EMBL/GenBank/DDBJ databases">
        <title>The Natural Products Discovery Center: Release of the First 8490 Sequenced Strains for Exploring Actinobacteria Biosynthetic Diversity.</title>
        <authorList>
            <person name="Kalkreuter E."/>
            <person name="Kautsar S.A."/>
            <person name="Yang D."/>
            <person name="Bader C.D."/>
            <person name="Teijaro C.N."/>
            <person name="Fluegel L."/>
            <person name="Davis C.M."/>
            <person name="Simpson J.R."/>
            <person name="Lauterbach L."/>
            <person name="Steele A.D."/>
            <person name="Gui C."/>
            <person name="Meng S."/>
            <person name="Li G."/>
            <person name="Viehrig K."/>
            <person name="Ye F."/>
            <person name="Su P."/>
            <person name="Kiefer A.F."/>
            <person name="Nichols A."/>
            <person name="Cepeda A.J."/>
            <person name="Yan W."/>
            <person name="Fan B."/>
            <person name="Jiang Y."/>
            <person name="Adhikari A."/>
            <person name="Zheng C.-J."/>
            <person name="Schuster L."/>
            <person name="Cowan T.M."/>
            <person name="Smanski M.J."/>
            <person name="Chevrette M.G."/>
            <person name="De Carvalho L.P.S."/>
            <person name="Shen B."/>
        </authorList>
    </citation>
    <scope>NUCLEOTIDE SEQUENCE [LARGE SCALE GENOMIC DNA]</scope>
    <source>
        <strain evidence="2 3">NPDC013366</strain>
    </source>
</reference>
<name>A0ABW6Z1E6_9ACTN</name>
<gene>
    <name evidence="2" type="ORF">ACF1HC_22400</name>
</gene>
<dbReference type="EMBL" id="JBICBM010000010">
    <property type="protein sequence ID" value="MFF9884325.1"/>
    <property type="molecule type" value="Genomic_DNA"/>
</dbReference>
<organism evidence="2 3">
    <name type="scientific">Streptomyces eurythermus</name>
    <dbReference type="NCBI Taxonomy" id="42237"/>
    <lineage>
        <taxon>Bacteria</taxon>
        <taxon>Bacillati</taxon>
        <taxon>Actinomycetota</taxon>
        <taxon>Actinomycetes</taxon>
        <taxon>Kitasatosporales</taxon>
        <taxon>Streptomycetaceae</taxon>
        <taxon>Streptomyces</taxon>
    </lineage>
</organism>
<evidence type="ECO:0000313" key="3">
    <source>
        <dbReference type="Proteomes" id="UP001603418"/>
    </source>
</evidence>
<dbReference type="RefSeq" id="WP_392078528.1">
    <property type="nucleotide sequence ID" value="NZ_JBICBM010000010.1"/>
</dbReference>
<protein>
    <submittedName>
        <fullName evidence="2">Uncharacterized protein</fullName>
    </submittedName>
</protein>
<sequence>MATGGFNGLTFPAIDLEALRRHQRRAVARAGTPAPPEQAPLDEQAGELRRRGSNFVGAVPTGEQHGFICSSDKAGRVLSLSRGSEPKEQMAAWPPPGKKDTGRSFTGVTVDGVAGTCGASARPRP</sequence>
<evidence type="ECO:0000256" key="1">
    <source>
        <dbReference type="SAM" id="MobiDB-lite"/>
    </source>
</evidence>
<comment type="caution">
    <text evidence="2">The sequence shown here is derived from an EMBL/GenBank/DDBJ whole genome shotgun (WGS) entry which is preliminary data.</text>
</comment>
<feature type="region of interest" description="Disordered" evidence="1">
    <location>
        <begin position="80"/>
        <end position="107"/>
    </location>
</feature>
<accession>A0ABW6Z1E6</accession>
<dbReference type="Proteomes" id="UP001603418">
    <property type="component" value="Unassembled WGS sequence"/>
</dbReference>